<keyword evidence="2" id="KW-0547">Nucleotide-binding</keyword>
<keyword evidence="1" id="KW-0436">Ligase</keyword>
<comment type="caution">
    <text evidence="7">The sequence shown here is derived from an EMBL/GenBank/DDBJ whole genome shotgun (WGS) entry which is preliminary data.</text>
</comment>
<evidence type="ECO:0000313" key="8">
    <source>
        <dbReference type="Proteomes" id="UP001268610"/>
    </source>
</evidence>
<evidence type="ECO:0000256" key="1">
    <source>
        <dbReference type="ARBA" id="ARBA00022598"/>
    </source>
</evidence>
<feature type="non-terminal residue" evidence="7">
    <location>
        <position position="33"/>
    </location>
</feature>
<evidence type="ECO:0000259" key="6">
    <source>
        <dbReference type="Pfam" id="PF01259"/>
    </source>
</evidence>
<comment type="catalytic activity">
    <reaction evidence="5">
        <text>5-amino-1-(5-phospho-D-ribosyl)imidazole-4-carboxylate + L-aspartate + ATP = (2S)-2-[5-amino-1-(5-phospho-beta-D-ribosyl)imidazole-4-carboxamido]succinate + ADP + phosphate + 2 H(+)</text>
        <dbReference type="Rhea" id="RHEA:22628"/>
        <dbReference type="ChEBI" id="CHEBI:15378"/>
        <dbReference type="ChEBI" id="CHEBI:29991"/>
        <dbReference type="ChEBI" id="CHEBI:30616"/>
        <dbReference type="ChEBI" id="CHEBI:43474"/>
        <dbReference type="ChEBI" id="CHEBI:58443"/>
        <dbReference type="ChEBI" id="CHEBI:77657"/>
        <dbReference type="ChEBI" id="CHEBI:456216"/>
        <dbReference type="EC" id="6.3.2.6"/>
    </reaction>
</comment>
<organism evidence="7 8">
    <name type="scientific">Rhizobium hidalgonense</name>
    <dbReference type="NCBI Taxonomy" id="1538159"/>
    <lineage>
        <taxon>Bacteria</taxon>
        <taxon>Pseudomonadati</taxon>
        <taxon>Pseudomonadota</taxon>
        <taxon>Alphaproteobacteria</taxon>
        <taxon>Hyphomicrobiales</taxon>
        <taxon>Rhizobiaceae</taxon>
        <taxon>Rhizobium/Agrobacterium group</taxon>
        <taxon>Rhizobium</taxon>
    </lineage>
</organism>
<dbReference type="InterPro" id="IPR028923">
    <property type="entry name" value="SAICAR_synt/ADE2_N"/>
</dbReference>
<gene>
    <name evidence="7" type="ORF">RJJ65_38715</name>
</gene>
<feature type="domain" description="SAICAR synthetase/ADE2 N-terminal" evidence="6">
    <location>
        <begin position="6"/>
        <end position="33"/>
    </location>
</feature>
<keyword evidence="3" id="KW-0658">Purine biosynthesis</keyword>
<dbReference type="AlphaFoldDB" id="A0AAJ2H4E0"/>
<sequence>MEKQTLLYTGKAKSVYETNDADHLILVFRDDTS</sequence>
<reference evidence="7" key="1">
    <citation type="submission" date="2023-04" db="EMBL/GenBank/DDBJ databases">
        <title>Genomic characterization of faba bean (Vicia faba) microsymbionts in Mexican soils.</title>
        <authorList>
            <person name="Rivera Orduna F.N."/>
            <person name="Guevara-Luna J."/>
            <person name="Yan J."/>
            <person name="Arroyo-Herrera I."/>
            <person name="Li Y."/>
            <person name="Vasquez-Murrieta M.S."/>
            <person name="Wang E.T."/>
        </authorList>
    </citation>
    <scope>NUCLEOTIDE SEQUENCE</scope>
    <source>
        <strain evidence="7">CH26</strain>
    </source>
</reference>
<accession>A0AAJ2H4E0</accession>
<dbReference type="GO" id="GO:0006164">
    <property type="term" value="P:purine nucleotide biosynthetic process"/>
    <property type="evidence" value="ECO:0007669"/>
    <property type="project" value="UniProtKB-KW"/>
</dbReference>
<dbReference type="Pfam" id="PF01259">
    <property type="entry name" value="SAICAR_synt"/>
    <property type="match status" value="1"/>
</dbReference>
<keyword evidence="4" id="KW-0067">ATP-binding</keyword>
<evidence type="ECO:0000256" key="4">
    <source>
        <dbReference type="ARBA" id="ARBA00022840"/>
    </source>
</evidence>
<name>A0AAJ2H4E0_9HYPH</name>
<evidence type="ECO:0000256" key="5">
    <source>
        <dbReference type="ARBA" id="ARBA00048475"/>
    </source>
</evidence>
<evidence type="ECO:0000256" key="2">
    <source>
        <dbReference type="ARBA" id="ARBA00022741"/>
    </source>
</evidence>
<dbReference type="Gene3D" id="3.30.200.20">
    <property type="entry name" value="Phosphorylase Kinase, domain 1"/>
    <property type="match status" value="1"/>
</dbReference>
<dbReference type="SUPFAM" id="SSF56104">
    <property type="entry name" value="SAICAR synthase-like"/>
    <property type="match status" value="1"/>
</dbReference>
<dbReference type="GO" id="GO:0004639">
    <property type="term" value="F:phosphoribosylaminoimidazolesuccinocarboxamide synthase activity"/>
    <property type="evidence" value="ECO:0007669"/>
    <property type="project" value="UniProtKB-EC"/>
</dbReference>
<dbReference type="RefSeq" id="WP_310866529.1">
    <property type="nucleotide sequence ID" value="NZ_JAVLSF010000861.1"/>
</dbReference>
<dbReference type="GO" id="GO:0005524">
    <property type="term" value="F:ATP binding"/>
    <property type="evidence" value="ECO:0007669"/>
    <property type="project" value="UniProtKB-KW"/>
</dbReference>
<dbReference type="Proteomes" id="UP001268610">
    <property type="component" value="Unassembled WGS sequence"/>
</dbReference>
<evidence type="ECO:0000313" key="7">
    <source>
        <dbReference type="EMBL" id="MDR9778478.1"/>
    </source>
</evidence>
<proteinExistence type="predicted"/>
<dbReference type="EMBL" id="JAVLSF010000861">
    <property type="protein sequence ID" value="MDR9778478.1"/>
    <property type="molecule type" value="Genomic_DNA"/>
</dbReference>
<protein>
    <submittedName>
        <fullName evidence="7">Phosphoribosylaminoimidazolesuccinocarboxamide synthase</fullName>
    </submittedName>
</protein>
<evidence type="ECO:0000256" key="3">
    <source>
        <dbReference type="ARBA" id="ARBA00022755"/>
    </source>
</evidence>